<dbReference type="GO" id="GO:0006809">
    <property type="term" value="P:nitric oxide biosynthetic process"/>
    <property type="evidence" value="ECO:0007669"/>
    <property type="project" value="InterPro"/>
</dbReference>
<dbReference type="PROSITE" id="PS50902">
    <property type="entry name" value="FLAVODOXIN_LIKE"/>
    <property type="match status" value="1"/>
</dbReference>
<dbReference type="GO" id="GO:0005516">
    <property type="term" value="F:calmodulin binding"/>
    <property type="evidence" value="ECO:0007669"/>
    <property type="project" value="UniProtKB-KW"/>
</dbReference>
<dbReference type="SUPFAM" id="SSF52218">
    <property type="entry name" value="Flavoproteins"/>
    <property type="match status" value="1"/>
</dbReference>
<dbReference type="Pfam" id="PF00258">
    <property type="entry name" value="Flavodoxin_1"/>
    <property type="match status" value="1"/>
</dbReference>
<dbReference type="EMBL" id="OC316684">
    <property type="protein sequence ID" value="CAD7393281.1"/>
    <property type="molecule type" value="Genomic_DNA"/>
</dbReference>
<gene>
    <name evidence="13" type="ORF">TCEB3V08_LOCUS1256</name>
</gene>
<keyword evidence="7" id="KW-0479">Metal-binding</keyword>
<keyword evidence="5" id="KW-0349">Heme</keyword>
<evidence type="ECO:0000256" key="5">
    <source>
        <dbReference type="ARBA" id="ARBA00022617"/>
    </source>
</evidence>
<dbReference type="InterPro" id="IPR029039">
    <property type="entry name" value="Flavoprotein-like_sf"/>
</dbReference>
<dbReference type="Gene3D" id="3.90.340.10">
    <property type="entry name" value="Nitric Oxide Synthase, Chain A, domain 1"/>
    <property type="match status" value="1"/>
</dbReference>
<organism evidence="13">
    <name type="scientific">Timema cristinae</name>
    <name type="common">Walking stick</name>
    <dbReference type="NCBI Taxonomy" id="61476"/>
    <lineage>
        <taxon>Eukaryota</taxon>
        <taxon>Metazoa</taxon>
        <taxon>Ecdysozoa</taxon>
        <taxon>Arthropoda</taxon>
        <taxon>Hexapoda</taxon>
        <taxon>Insecta</taxon>
        <taxon>Pterygota</taxon>
        <taxon>Neoptera</taxon>
        <taxon>Polyneoptera</taxon>
        <taxon>Phasmatodea</taxon>
        <taxon>Timematodea</taxon>
        <taxon>Timematoidea</taxon>
        <taxon>Timematidae</taxon>
        <taxon>Timema</taxon>
    </lineage>
</organism>
<evidence type="ECO:0000256" key="3">
    <source>
        <dbReference type="ARBA" id="ARBA00006267"/>
    </source>
</evidence>
<evidence type="ECO:0000256" key="7">
    <source>
        <dbReference type="ARBA" id="ARBA00022723"/>
    </source>
</evidence>
<evidence type="ECO:0000256" key="4">
    <source>
        <dbReference type="ARBA" id="ARBA00012989"/>
    </source>
</evidence>
<comment type="similarity">
    <text evidence="3">Belongs to the NOS family.</text>
</comment>
<dbReference type="AlphaFoldDB" id="A0A7R9GRA1"/>
<dbReference type="InterPro" id="IPR044944">
    <property type="entry name" value="NOS_dom_3"/>
</dbReference>
<dbReference type="InterPro" id="IPR004030">
    <property type="entry name" value="NOS_N"/>
</dbReference>
<comment type="cofactor">
    <cofactor evidence="2">
        <name>heme b</name>
        <dbReference type="ChEBI" id="CHEBI:60344"/>
    </cofactor>
</comment>
<accession>A0A7R9GRA1</accession>
<dbReference type="SUPFAM" id="SSF56512">
    <property type="entry name" value="Nitric oxide (NO) synthase oxygenase domain"/>
    <property type="match status" value="2"/>
</dbReference>
<evidence type="ECO:0000256" key="11">
    <source>
        <dbReference type="ARBA" id="ARBA00023004"/>
    </source>
</evidence>
<proteinExistence type="inferred from homology"/>
<dbReference type="GO" id="GO:0010181">
    <property type="term" value="F:FMN binding"/>
    <property type="evidence" value="ECO:0007669"/>
    <property type="project" value="InterPro"/>
</dbReference>
<name>A0A7R9GRA1_TIMCR</name>
<dbReference type="InterPro" id="IPR044943">
    <property type="entry name" value="NOS_dom_1"/>
</dbReference>
<dbReference type="InterPro" id="IPR036119">
    <property type="entry name" value="NOS_N_sf"/>
</dbReference>
<dbReference type="EC" id="1.14.13.39" evidence="4"/>
<keyword evidence="11" id="KW-0408">Iron</keyword>
<dbReference type="GO" id="GO:0004517">
    <property type="term" value="F:nitric-oxide synthase activity"/>
    <property type="evidence" value="ECO:0007669"/>
    <property type="project" value="UniProtKB-EC"/>
</dbReference>
<dbReference type="InterPro" id="IPR008254">
    <property type="entry name" value="Flavodoxin/NO_synth"/>
</dbReference>
<comment type="cofactor">
    <cofactor evidence="1">
        <name>FMN</name>
        <dbReference type="ChEBI" id="CHEBI:58210"/>
    </cofactor>
</comment>
<keyword evidence="6" id="KW-0285">Flavoprotein</keyword>
<sequence>MSVLLNEISRECVDMIRKSLLIVVDFFIPPSPGSAPDIRHACFRYDWFEKLGIRWYGLPAVSGMLFDCGGVEFPAAPFNGWYMSTEIGCRDLCDPQRYNMLEVRSHPHIPPITDMEVLTTRAGAPKLCVATPWGITGLGSGLRGYNEKLKLILCSEMQQTNFQYVPSHGKSDMRGGAISKSLEIPALEPLLAFSLADTSHVQVAVGMGMDTSTSVNLWKDKALVEVNIAVIHSFQKQGVTVVDHHTASSNFMKHMENEQRLRGGCPADWVWIVPPMSGSITPVFHQEMAMYHLKPSFDYQASAWKTHPWKEHAQSGKVSVKCKKFHFKQIARAVCLTTRFYRAALLRRIKATVLYATETGKSETYAKRLTEIFNHSFNATVYCMDEFDIEQLPHESLLEAKFVKFQVSSSSGNGYTLMLTRELPYLRNYLRY</sequence>
<dbReference type="GO" id="GO:0046872">
    <property type="term" value="F:metal ion binding"/>
    <property type="evidence" value="ECO:0007669"/>
    <property type="project" value="UniProtKB-KW"/>
</dbReference>
<evidence type="ECO:0000256" key="6">
    <source>
        <dbReference type="ARBA" id="ARBA00022643"/>
    </source>
</evidence>
<dbReference type="PANTHER" id="PTHR43410:SF1">
    <property type="entry name" value="NITRIC OXIDE SYNTHASE"/>
    <property type="match status" value="1"/>
</dbReference>
<dbReference type="Pfam" id="PF02898">
    <property type="entry name" value="NO_synthase"/>
    <property type="match status" value="2"/>
</dbReference>
<evidence type="ECO:0000256" key="9">
    <source>
        <dbReference type="ARBA" id="ARBA00022860"/>
    </source>
</evidence>
<evidence type="ECO:0000256" key="2">
    <source>
        <dbReference type="ARBA" id="ARBA00001970"/>
    </source>
</evidence>
<keyword evidence="9" id="KW-0112">Calmodulin-binding</keyword>
<dbReference type="PANTHER" id="PTHR43410">
    <property type="entry name" value="NITRIC OXIDE SYNTHASE OXYGENASE"/>
    <property type="match status" value="1"/>
</dbReference>
<protein>
    <recommendedName>
        <fullName evidence="4">nitric-oxide synthase (NADPH)</fullName>
        <ecNumber evidence="4">1.14.13.39</ecNumber>
    </recommendedName>
</protein>
<evidence type="ECO:0000313" key="13">
    <source>
        <dbReference type="EMBL" id="CAD7393281.1"/>
    </source>
</evidence>
<keyword evidence="6" id="KW-0288">FMN</keyword>
<evidence type="ECO:0000256" key="1">
    <source>
        <dbReference type="ARBA" id="ARBA00001917"/>
    </source>
</evidence>
<keyword evidence="10" id="KW-0560">Oxidoreductase</keyword>
<evidence type="ECO:0000256" key="10">
    <source>
        <dbReference type="ARBA" id="ARBA00023002"/>
    </source>
</evidence>
<evidence type="ECO:0000256" key="8">
    <source>
        <dbReference type="ARBA" id="ARBA00022857"/>
    </source>
</evidence>
<dbReference type="Gene3D" id="3.90.1230.10">
    <property type="entry name" value="Nitric Oxide Synthase, Chain A, domain 3"/>
    <property type="match status" value="1"/>
</dbReference>
<reference evidence="13" key="1">
    <citation type="submission" date="2020-11" db="EMBL/GenBank/DDBJ databases">
        <authorList>
            <person name="Tran Van P."/>
        </authorList>
    </citation>
    <scope>NUCLEOTIDE SEQUENCE</scope>
</reference>
<dbReference type="Gene3D" id="3.40.50.360">
    <property type="match status" value="1"/>
</dbReference>
<feature type="domain" description="Flavodoxin-like" evidence="12">
    <location>
        <begin position="351"/>
        <end position="432"/>
    </location>
</feature>
<evidence type="ECO:0000259" key="12">
    <source>
        <dbReference type="PROSITE" id="PS50902"/>
    </source>
</evidence>
<keyword evidence="8" id="KW-0521">NADP</keyword>
<dbReference type="InterPro" id="IPR050607">
    <property type="entry name" value="NOS"/>
</dbReference>